<dbReference type="STRING" id="1314785.A0A165BRQ7"/>
<keyword evidence="1" id="KW-0723">Serine/threonine-protein kinase</keyword>
<keyword evidence="3 6" id="KW-0547">Nucleotide-binding</keyword>
<dbReference type="InParanoid" id="A0A165BRQ7"/>
<evidence type="ECO:0000256" key="5">
    <source>
        <dbReference type="ARBA" id="ARBA00022840"/>
    </source>
</evidence>
<evidence type="ECO:0000256" key="7">
    <source>
        <dbReference type="SAM" id="MobiDB-lite"/>
    </source>
</evidence>
<feature type="compositionally biased region" description="Acidic residues" evidence="7">
    <location>
        <begin position="839"/>
        <end position="852"/>
    </location>
</feature>
<feature type="binding site" evidence="6">
    <location>
        <position position="81"/>
    </location>
    <ligand>
        <name>ATP</name>
        <dbReference type="ChEBI" id="CHEBI:30616"/>
    </ligand>
</feature>
<feature type="compositionally biased region" description="Low complexity" evidence="7">
    <location>
        <begin position="609"/>
        <end position="619"/>
    </location>
</feature>
<dbReference type="PANTHER" id="PTHR43895:SF152">
    <property type="entry name" value="SERINE_THREONINE-PROTEIN KINASE TOS3"/>
    <property type="match status" value="1"/>
</dbReference>
<dbReference type="GO" id="GO:0004674">
    <property type="term" value="F:protein serine/threonine kinase activity"/>
    <property type="evidence" value="ECO:0007669"/>
    <property type="project" value="UniProtKB-KW"/>
</dbReference>
<keyword evidence="5 6" id="KW-0067">ATP-binding</keyword>
<dbReference type="InterPro" id="IPR017441">
    <property type="entry name" value="Protein_kinase_ATP_BS"/>
</dbReference>
<keyword evidence="10" id="KW-1185">Reference proteome</keyword>
<keyword evidence="2" id="KW-0808">Transferase</keyword>
<feature type="region of interest" description="Disordered" evidence="7">
    <location>
        <begin position="761"/>
        <end position="893"/>
    </location>
</feature>
<dbReference type="SUPFAM" id="SSF56112">
    <property type="entry name" value="Protein kinase-like (PK-like)"/>
    <property type="match status" value="1"/>
</dbReference>
<dbReference type="AlphaFoldDB" id="A0A165BRQ7"/>
<dbReference type="PANTHER" id="PTHR43895">
    <property type="entry name" value="CALCIUM/CALMODULIN-DEPENDENT PROTEIN KINASE KINASE-RELATED"/>
    <property type="match status" value="1"/>
</dbReference>
<name>A0A165BRQ7_9APHY</name>
<evidence type="ECO:0000256" key="4">
    <source>
        <dbReference type="ARBA" id="ARBA00022777"/>
    </source>
</evidence>
<dbReference type="OrthoDB" id="68483at2759"/>
<dbReference type="SMART" id="SM00220">
    <property type="entry name" value="S_TKc"/>
    <property type="match status" value="1"/>
</dbReference>
<dbReference type="PROSITE" id="PS00107">
    <property type="entry name" value="PROTEIN_KINASE_ATP"/>
    <property type="match status" value="1"/>
</dbReference>
<keyword evidence="4 9" id="KW-0418">Kinase</keyword>
<feature type="compositionally biased region" description="Low complexity" evidence="7">
    <location>
        <begin position="586"/>
        <end position="596"/>
    </location>
</feature>
<reference evidence="9 10" key="1">
    <citation type="journal article" date="2016" name="Mol. Biol. Evol.">
        <title>Comparative Genomics of Early-Diverging Mushroom-Forming Fungi Provides Insights into the Origins of Lignocellulose Decay Capabilities.</title>
        <authorList>
            <person name="Nagy L.G."/>
            <person name="Riley R."/>
            <person name="Tritt A."/>
            <person name="Adam C."/>
            <person name="Daum C."/>
            <person name="Floudas D."/>
            <person name="Sun H."/>
            <person name="Yadav J.S."/>
            <person name="Pangilinan J."/>
            <person name="Larsson K.H."/>
            <person name="Matsuura K."/>
            <person name="Barry K."/>
            <person name="Labutti K."/>
            <person name="Kuo R."/>
            <person name="Ohm R.A."/>
            <person name="Bhattacharya S.S."/>
            <person name="Shirouzu T."/>
            <person name="Yoshinaga Y."/>
            <person name="Martin F.M."/>
            <person name="Grigoriev I.V."/>
            <person name="Hibbett D.S."/>
        </authorList>
    </citation>
    <scope>NUCLEOTIDE SEQUENCE [LARGE SCALE GENOMIC DNA]</scope>
    <source>
        <strain evidence="9 10">93-53</strain>
    </source>
</reference>
<dbReference type="EMBL" id="KV427663">
    <property type="protein sequence ID" value="KZT01532.1"/>
    <property type="molecule type" value="Genomic_DNA"/>
</dbReference>
<dbReference type="PROSITE" id="PS50011">
    <property type="entry name" value="PROTEIN_KINASE_DOM"/>
    <property type="match status" value="1"/>
</dbReference>
<dbReference type="Gene3D" id="1.10.510.10">
    <property type="entry name" value="Transferase(Phosphotransferase) domain 1"/>
    <property type="match status" value="1"/>
</dbReference>
<sequence length="893" mass="99317">MVADDGPSGSGQHHAPDAAEHDVLDLASAVIMTHEVRLSKSPYNRRIINSYEFDHRIGRGQHGEVWLARDTSRGGREVAIKVVKRKNPRQDRLSQLRKRKLPSQPHLPLTDQLGSTEHKIRKEIAIMKKCRHPHVVRLLEVIDDNLSEKIYMVMEYLQGGEIKWRTANDEPVLRVEQTRRICRDVILGLEYLHHQGIIHRDIKPANLLWSADRRTVKITDFGVSHFSYAQRLAAAGSGSIDPDDQDPILMDDSDLSKTAGTPMFLAPEIVTDTSVEASSSSSTLQLSAPRRKPAITKAIDVWAFGVTLYGLLFGHLPFSAANEFEIFQVIRRQDWDVDPYMGVDQIPTGGRHQKPQKKGEETEGYLVVNLLERLLEKDARKRITLDEVKRHPWILRDLQNPQQWLRETELKGSQSSLEVTADETSSAMSSVRFRWSGVANRITHFWRNVRPWSSSSTPREDETKNVGVRSAPSLVRHRTATGAPHRQASSRDREPLERDKGKQRQSRRMDVSRNKSTPDVSPHLLKNGSSFEPFEMWDKLGSSSSGQTHAPHMYKQRRGSFPSKMPGMTLEVPPKPLRLGSPQPSPASCSQASTPSGDSSTLEDRPRSRLSLSSWPWMRGWRKQAATPETGSSTPRRSRSIRGRGRLARRSEDAFNAAVPSRRSNSSGPITFAMRAASWGEVADYGRPSEDVTSLYSGDRGDELDDETLLLGAGGVAQSPIPSIPSGLLSTVSSMSSQSLGHSPPPTISAAYALLQRTDVGEPASAPDPAALDAARQSQIRPRASSPLAHSCKIVQPSIEQALSRHDSDTSSSYDHDSDSSILSYDDMELQPSTSQMYQDEDDEDEESEDEDQVRLEVRTRRPSTSRTGTGTGTGNGAVASDSSHRERPMICI</sequence>
<dbReference type="GO" id="GO:0007165">
    <property type="term" value="P:signal transduction"/>
    <property type="evidence" value="ECO:0007669"/>
    <property type="project" value="TreeGrafter"/>
</dbReference>
<evidence type="ECO:0000313" key="9">
    <source>
        <dbReference type="EMBL" id="KZT01532.1"/>
    </source>
</evidence>
<evidence type="ECO:0000313" key="10">
    <source>
        <dbReference type="Proteomes" id="UP000076871"/>
    </source>
</evidence>
<feature type="compositionally biased region" description="Basic and acidic residues" evidence="7">
    <location>
        <begin position="803"/>
        <end position="819"/>
    </location>
</feature>
<evidence type="ECO:0000256" key="6">
    <source>
        <dbReference type="PROSITE-ProRule" id="PRU10141"/>
    </source>
</evidence>
<dbReference type="Pfam" id="PF00069">
    <property type="entry name" value="Pkinase"/>
    <property type="match status" value="1"/>
</dbReference>
<organism evidence="9 10">
    <name type="scientific">Laetiporus sulphureus 93-53</name>
    <dbReference type="NCBI Taxonomy" id="1314785"/>
    <lineage>
        <taxon>Eukaryota</taxon>
        <taxon>Fungi</taxon>
        <taxon>Dikarya</taxon>
        <taxon>Basidiomycota</taxon>
        <taxon>Agaricomycotina</taxon>
        <taxon>Agaricomycetes</taxon>
        <taxon>Polyporales</taxon>
        <taxon>Laetiporus</taxon>
    </lineage>
</organism>
<dbReference type="Gene3D" id="3.30.200.20">
    <property type="entry name" value="Phosphorylase Kinase, domain 1"/>
    <property type="match status" value="1"/>
</dbReference>
<dbReference type="InterPro" id="IPR011009">
    <property type="entry name" value="Kinase-like_dom_sf"/>
</dbReference>
<feature type="compositionally biased region" description="Low complexity" evidence="7">
    <location>
        <begin position="763"/>
        <end position="775"/>
    </location>
</feature>
<protein>
    <submittedName>
        <fullName evidence="9">Kinase-like protein</fullName>
    </submittedName>
</protein>
<dbReference type="RefSeq" id="XP_040759272.1">
    <property type="nucleotide sequence ID" value="XM_040909974.1"/>
</dbReference>
<accession>A0A165BRQ7</accession>
<gene>
    <name evidence="9" type="ORF">LAESUDRAFT_731106</name>
</gene>
<dbReference type="Proteomes" id="UP000076871">
    <property type="component" value="Unassembled WGS sequence"/>
</dbReference>
<dbReference type="CDD" id="cd14008">
    <property type="entry name" value="STKc_LKB1_CaMKK"/>
    <property type="match status" value="1"/>
</dbReference>
<evidence type="ECO:0000256" key="2">
    <source>
        <dbReference type="ARBA" id="ARBA00022679"/>
    </source>
</evidence>
<evidence type="ECO:0000256" key="1">
    <source>
        <dbReference type="ARBA" id="ARBA00022527"/>
    </source>
</evidence>
<dbReference type="FunCoup" id="A0A165BRQ7">
    <property type="interactions" value="436"/>
</dbReference>
<dbReference type="GO" id="GO:0005524">
    <property type="term" value="F:ATP binding"/>
    <property type="evidence" value="ECO:0007669"/>
    <property type="project" value="UniProtKB-UniRule"/>
</dbReference>
<feature type="region of interest" description="Disordered" evidence="7">
    <location>
        <begin position="451"/>
        <end position="669"/>
    </location>
</feature>
<dbReference type="GeneID" id="63827003"/>
<proteinExistence type="predicted"/>
<feature type="domain" description="Protein kinase" evidence="8">
    <location>
        <begin position="51"/>
        <end position="394"/>
    </location>
</feature>
<evidence type="ECO:0000259" key="8">
    <source>
        <dbReference type="PROSITE" id="PS50011"/>
    </source>
</evidence>
<feature type="compositionally biased region" description="Basic and acidic residues" evidence="7">
    <location>
        <begin position="489"/>
        <end position="513"/>
    </location>
</feature>
<feature type="compositionally biased region" description="Basic and acidic residues" evidence="7">
    <location>
        <begin position="883"/>
        <end position="893"/>
    </location>
</feature>
<dbReference type="InterPro" id="IPR000719">
    <property type="entry name" value="Prot_kinase_dom"/>
</dbReference>
<evidence type="ECO:0000256" key="3">
    <source>
        <dbReference type="ARBA" id="ARBA00022741"/>
    </source>
</evidence>
<feature type="compositionally biased region" description="Basic residues" evidence="7">
    <location>
        <begin position="636"/>
        <end position="648"/>
    </location>
</feature>